<feature type="transmembrane region" description="Helical" evidence="1">
    <location>
        <begin position="35"/>
        <end position="57"/>
    </location>
</feature>
<sequence>MLNSFLKLLLALTAVSPVSLTWAIADFSRNGFTPLQGYAVIGGIVLVVLCYAIIRLAKAKTTLISFEASSVKTMDNEVVAYVVTYLFPLVTPVGEVSVTAQLFVLLMIVFLLSTAHAFTFNPVLSMLGYHFYEVESKTGVSYILLSSNTITDVKDVKSIGRLSNFLLIQT</sequence>
<dbReference type="Proteomes" id="UP000243426">
    <property type="component" value="Chromosome I"/>
</dbReference>
<dbReference type="OrthoDB" id="6998690at2"/>
<proteinExistence type="predicted"/>
<keyword evidence="1" id="KW-0472">Membrane</keyword>
<protein>
    <submittedName>
        <fullName evidence="2">Uncharacterized protein</fullName>
    </submittedName>
</protein>
<feature type="transmembrane region" description="Helical" evidence="1">
    <location>
        <begin position="78"/>
        <end position="94"/>
    </location>
</feature>
<keyword evidence="1" id="KW-0812">Transmembrane</keyword>
<evidence type="ECO:0000313" key="3">
    <source>
        <dbReference type="Proteomes" id="UP000243426"/>
    </source>
</evidence>
<accession>A0A1H1L1M4</accession>
<keyword evidence="1" id="KW-1133">Transmembrane helix</keyword>
<dbReference type="AlphaFoldDB" id="A0A1H1L1M4"/>
<evidence type="ECO:0000313" key="2">
    <source>
        <dbReference type="EMBL" id="SDR68190.1"/>
    </source>
</evidence>
<gene>
    <name evidence="2" type="ORF">SAMN05216198_0019</name>
</gene>
<evidence type="ECO:0000256" key="1">
    <source>
        <dbReference type="SAM" id="Phobius"/>
    </source>
</evidence>
<dbReference type="RefSeq" id="WP_157718471.1">
    <property type="nucleotide sequence ID" value="NZ_LT629748.1"/>
</dbReference>
<name>A0A1H1L1M4_9GAMM</name>
<keyword evidence="3" id="KW-1185">Reference proteome</keyword>
<reference evidence="3" key="1">
    <citation type="submission" date="2016-10" db="EMBL/GenBank/DDBJ databases">
        <authorList>
            <person name="Varghese N."/>
            <person name="Submissions S."/>
        </authorList>
    </citation>
    <scope>NUCLEOTIDE SEQUENCE [LARGE SCALE GENOMIC DNA]</scope>
    <source>
        <strain evidence="3">2SM5</strain>
    </source>
</reference>
<dbReference type="EMBL" id="LT629748">
    <property type="protein sequence ID" value="SDR68190.1"/>
    <property type="molecule type" value="Genomic_DNA"/>
</dbReference>
<feature type="transmembrane region" description="Helical" evidence="1">
    <location>
        <begin position="100"/>
        <end position="120"/>
    </location>
</feature>
<organism evidence="2 3">
    <name type="scientific">Halopseudomonas litoralis</name>
    <dbReference type="NCBI Taxonomy" id="797277"/>
    <lineage>
        <taxon>Bacteria</taxon>
        <taxon>Pseudomonadati</taxon>
        <taxon>Pseudomonadota</taxon>
        <taxon>Gammaproteobacteria</taxon>
        <taxon>Pseudomonadales</taxon>
        <taxon>Pseudomonadaceae</taxon>
        <taxon>Halopseudomonas</taxon>
    </lineage>
</organism>